<dbReference type="EnsemblPlants" id="OGLUM10G02180.1">
    <property type="protein sequence ID" value="OGLUM10G02180.1"/>
    <property type="gene ID" value="OGLUM10G02180"/>
</dbReference>
<name>A0A0E0B7S7_9ORYZ</name>
<proteinExistence type="predicted"/>
<dbReference type="Gramene" id="OGLUM10G02180.1">
    <property type="protein sequence ID" value="OGLUM10G02180.1"/>
    <property type="gene ID" value="OGLUM10G02180"/>
</dbReference>
<sequence length="76" mass="8825">MKMSFNYRHNLPYPSSDEGEFKLFLQHHSEMSCMMYIIDDIYRRRMSDAKGLGAGASQYVNSNTQSLKPLQAFLNI</sequence>
<accession>A0A0E0B7S7</accession>
<keyword evidence="2" id="KW-1185">Reference proteome</keyword>
<reference evidence="1" key="2">
    <citation type="submission" date="2018-05" db="EMBL/GenBank/DDBJ databases">
        <title>OgluRS3 (Oryza glumaepatula Reference Sequence Version 3).</title>
        <authorList>
            <person name="Zhang J."/>
            <person name="Kudrna D."/>
            <person name="Lee S."/>
            <person name="Talag J."/>
            <person name="Welchert J."/>
            <person name="Wing R.A."/>
        </authorList>
    </citation>
    <scope>NUCLEOTIDE SEQUENCE [LARGE SCALE GENOMIC DNA]</scope>
</reference>
<reference evidence="1" key="1">
    <citation type="submission" date="2015-04" db="UniProtKB">
        <authorList>
            <consortium name="EnsemblPlants"/>
        </authorList>
    </citation>
    <scope>IDENTIFICATION</scope>
</reference>
<evidence type="ECO:0000313" key="1">
    <source>
        <dbReference type="EnsemblPlants" id="OGLUM10G02180.1"/>
    </source>
</evidence>
<dbReference type="HOGENOM" id="CLU_2658515_0_0_1"/>
<protein>
    <submittedName>
        <fullName evidence="1">Uncharacterized protein</fullName>
    </submittedName>
</protein>
<evidence type="ECO:0000313" key="2">
    <source>
        <dbReference type="Proteomes" id="UP000026961"/>
    </source>
</evidence>
<dbReference type="Proteomes" id="UP000026961">
    <property type="component" value="Chromosome 10"/>
</dbReference>
<dbReference type="AlphaFoldDB" id="A0A0E0B7S7"/>
<organism evidence="1">
    <name type="scientific">Oryza glumipatula</name>
    <dbReference type="NCBI Taxonomy" id="40148"/>
    <lineage>
        <taxon>Eukaryota</taxon>
        <taxon>Viridiplantae</taxon>
        <taxon>Streptophyta</taxon>
        <taxon>Embryophyta</taxon>
        <taxon>Tracheophyta</taxon>
        <taxon>Spermatophyta</taxon>
        <taxon>Magnoliopsida</taxon>
        <taxon>Liliopsida</taxon>
        <taxon>Poales</taxon>
        <taxon>Poaceae</taxon>
        <taxon>BOP clade</taxon>
        <taxon>Oryzoideae</taxon>
        <taxon>Oryzeae</taxon>
        <taxon>Oryzinae</taxon>
        <taxon>Oryza</taxon>
    </lineage>
</organism>